<keyword evidence="3" id="KW-1185">Reference proteome</keyword>
<dbReference type="SMART" id="SM00987">
    <property type="entry name" value="UreE_C"/>
    <property type="match status" value="1"/>
</dbReference>
<proteinExistence type="predicted"/>
<sequence>MSDDTFYPPTHPPDRIDMDLKRCFPPVINEHTCLLVLGSLPGEASLAQQQYYAHPQNRLWELLGAVIKVDLRAQGYEQRLASLLAHGIGLWDVIAEAERKGSLDAAIRNHSHNALTELIATAPALRAVAFNGGTAARIGRKQLQGVGGLQLFDLPSSSPAYTLAFAQKLDAWHAISAAL</sequence>
<evidence type="ECO:0000313" key="2">
    <source>
        <dbReference type="EMBL" id="MBB5190279.1"/>
    </source>
</evidence>
<evidence type="ECO:0000259" key="1">
    <source>
        <dbReference type="SMART" id="SM00986"/>
    </source>
</evidence>
<dbReference type="EMBL" id="JACHHN010000002">
    <property type="protein sequence ID" value="MBB5190279.1"/>
    <property type="molecule type" value="Genomic_DNA"/>
</dbReference>
<organism evidence="2 3">
    <name type="scientific">Silvimonas terrae</name>
    <dbReference type="NCBI Taxonomy" id="300266"/>
    <lineage>
        <taxon>Bacteria</taxon>
        <taxon>Pseudomonadati</taxon>
        <taxon>Pseudomonadota</taxon>
        <taxon>Betaproteobacteria</taxon>
        <taxon>Neisseriales</taxon>
        <taxon>Chitinibacteraceae</taxon>
        <taxon>Silvimonas</taxon>
    </lineage>
</organism>
<dbReference type="Proteomes" id="UP000543030">
    <property type="component" value="Unassembled WGS sequence"/>
</dbReference>
<dbReference type="CDD" id="cd10032">
    <property type="entry name" value="UDG-F6_HDG"/>
    <property type="match status" value="1"/>
</dbReference>
<dbReference type="Pfam" id="PF03167">
    <property type="entry name" value="UDG"/>
    <property type="match status" value="1"/>
</dbReference>
<feature type="domain" description="Uracil-DNA glycosylase-like" evidence="1">
    <location>
        <begin position="25"/>
        <end position="176"/>
    </location>
</feature>
<dbReference type="InterPro" id="IPR026353">
    <property type="entry name" value="Hypoxan-DNA_Glyclase"/>
</dbReference>
<reference evidence="2 3" key="1">
    <citation type="submission" date="2020-08" db="EMBL/GenBank/DDBJ databases">
        <title>Genomic Encyclopedia of Type Strains, Phase IV (KMG-IV): sequencing the most valuable type-strain genomes for metagenomic binning, comparative biology and taxonomic classification.</title>
        <authorList>
            <person name="Goeker M."/>
        </authorList>
    </citation>
    <scope>NUCLEOTIDE SEQUENCE [LARGE SCALE GENOMIC DNA]</scope>
    <source>
        <strain evidence="2 3">DSM 18233</strain>
    </source>
</reference>
<dbReference type="InterPro" id="IPR005122">
    <property type="entry name" value="Uracil-DNA_glycosylase-like"/>
</dbReference>
<protein>
    <submittedName>
        <fullName evidence="2">Hypoxanthine-DNA glycosylase</fullName>
    </submittedName>
</protein>
<evidence type="ECO:0000313" key="3">
    <source>
        <dbReference type="Proteomes" id="UP000543030"/>
    </source>
</evidence>
<dbReference type="SUPFAM" id="SSF52141">
    <property type="entry name" value="Uracil-DNA glycosylase-like"/>
    <property type="match status" value="1"/>
</dbReference>
<dbReference type="SMART" id="SM00986">
    <property type="entry name" value="UDG"/>
    <property type="match status" value="1"/>
</dbReference>
<dbReference type="Gene3D" id="3.40.470.10">
    <property type="entry name" value="Uracil-DNA glycosylase-like domain"/>
    <property type="match status" value="1"/>
</dbReference>
<gene>
    <name evidence="2" type="ORF">HNQ50_001001</name>
</gene>
<accession>A0A840RA62</accession>
<dbReference type="InterPro" id="IPR036895">
    <property type="entry name" value="Uracil-DNA_glycosylase-like_sf"/>
</dbReference>
<comment type="caution">
    <text evidence="2">The sequence shown here is derived from an EMBL/GenBank/DDBJ whole genome shotgun (WGS) entry which is preliminary data.</text>
</comment>
<name>A0A840RA62_9NEIS</name>
<dbReference type="NCBIfam" id="TIGR04274">
    <property type="entry name" value="hypoxanDNAglyco"/>
    <property type="match status" value="1"/>
</dbReference>
<dbReference type="AlphaFoldDB" id="A0A840RA62"/>
<dbReference type="RefSeq" id="WP_308419133.1">
    <property type="nucleotide sequence ID" value="NZ_JACHHN010000002.1"/>
</dbReference>